<feature type="coiled-coil region" evidence="1">
    <location>
        <begin position="34"/>
        <end position="61"/>
    </location>
</feature>
<comment type="caution">
    <text evidence="2">The sequence shown here is derived from an EMBL/GenBank/DDBJ whole genome shotgun (WGS) entry which is preliminary data.</text>
</comment>
<evidence type="ECO:0000313" key="2">
    <source>
        <dbReference type="EMBL" id="CAE7650673.1"/>
    </source>
</evidence>
<keyword evidence="3" id="KW-1185">Reference proteome</keyword>
<name>A0A812W083_SYMPI</name>
<sequence>EMELEKVEAVDAEAVKHERLVEEHLTKHLKNKPAAAVDEHMALLQSKLDEMEKNEQATLRTAQQEFMAKAAANR</sequence>
<organism evidence="2 3">
    <name type="scientific">Symbiodinium pilosum</name>
    <name type="common">Dinoflagellate</name>
    <dbReference type="NCBI Taxonomy" id="2952"/>
    <lineage>
        <taxon>Eukaryota</taxon>
        <taxon>Sar</taxon>
        <taxon>Alveolata</taxon>
        <taxon>Dinophyceae</taxon>
        <taxon>Suessiales</taxon>
        <taxon>Symbiodiniaceae</taxon>
        <taxon>Symbiodinium</taxon>
    </lineage>
</organism>
<feature type="non-terminal residue" evidence="2">
    <location>
        <position position="1"/>
    </location>
</feature>
<protein>
    <submittedName>
        <fullName evidence="2">Uncharacterized protein</fullName>
    </submittedName>
</protein>
<dbReference type="OrthoDB" id="441688at2759"/>
<evidence type="ECO:0000256" key="1">
    <source>
        <dbReference type="SAM" id="Coils"/>
    </source>
</evidence>
<evidence type="ECO:0000313" key="3">
    <source>
        <dbReference type="Proteomes" id="UP000649617"/>
    </source>
</evidence>
<dbReference type="Proteomes" id="UP000649617">
    <property type="component" value="Unassembled WGS sequence"/>
</dbReference>
<dbReference type="AlphaFoldDB" id="A0A812W083"/>
<reference evidence="2" key="1">
    <citation type="submission" date="2021-02" db="EMBL/GenBank/DDBJ databases">
        <authorList>
            <person name="Dougan E. K."/>
            <person name="Rhodes N."/>
            <person name="Thang M."/>
            <person name="Chan C."/>
        </authorList>
    </citation>
    <scope>NUCLEOTIDE SEQUENCE</scope>
</reference>
<gene>
    <name evidence="2" type="ORF">SPIL2461_LOCUS17371</name>
</gene>
<accession>A0A812W083</accession>
<dbReference type="EMBL" id="CAJNIZ010043125">
    <property type="protein sequence ID" value="CAE7650673.1"/>
    <property type="molecule type" value="Genomic_DNA"/>
</dbReference>
<keyword evidence="1" id="KW-0175">Coiled coil</keyword>
<feature type="non-terminal residue" evidence="2">
    <location>
        <position position="74"/>
    </location>
</feature>
<proteinExistence type="predicted"/>